<dbReference type="EMBL" id="JACOQG010000002">
    <property type="protein sequence ID" value="MBC5778594.1"/>
    <property type="molecule type" value="Genomic_DNA"/>
</dbReference>
<feature type="domain" description="Glycosyltransferase 2-like" evidence="2">
    <location>
        <begin position="84"/>
        <end position="242"/>
    </location>
</feature>
<dbReference type="InterPro" id="IPR029044">
    <property type="entry name" value="Nucleotide-diphossugar_trans"/>
</dbReference>
<protein>
    <submittedName>
        <fullName evidence="3">Glycosyltransferase family 2 protein</fullName>
    </submittedName>
</protein>
<evidence type="ECO:0000259" key="2">
    <source>
        <dbReference type="Pfam" id="PF00535"/>
    </source>
</evidence>
<organism evidence="3 4">
    <name type="scientific">Blautia difficilis</name>
    <dbReference type="NCBI Taxonomy" id="2763027"/>
    <lineage>
        <taxon>Bacteria</taxon>
        <taxon>Bacillati</taxon>
        <taxon>Bacillota</taxon>
        <taxon>Clostridia</taxon>
        <taxon>Lachnospirales</taxon>
        <taxon>Lachnospiraceae</taxon>
        <taxon>Blautia</taxon>
    </lineage>
</organism>
<accession>A0ABR7IF26</accession>
<dbReference type="PANTHER" id="PTHR43179">
    <property type="entry name" value="RHAMNOSYLTRANSFERASE WBBL"/>
    <property type="match status" value="1"/>
</dbReference>
<evidence type="ECO:0000313" key="4">
    <source>
        <dbReference type="Proteomes" id="UP000649826"/>
    </source>
</evidence>
<dbReference type="SUPFAM" id="SSF53448">
    <property type="entry name" value="Nucleotide-diphospho-sugar transferases"/>
    <property type="match status" value="2"/>
</dbReference>
<feature type="region of interest" description="Disordered" evidence="1">
    <location>
        <begin position="618"/>
        <end position="640"/>
    </location>
</feature>
<evidence type="ECO:0000256" key="1">
    <source>
        <dbReference type="SAM" id="MobiDB-lite"/>
    </source>
</evidence>
<keyword evidence="4" id="KW-1185">Reference proteome</keyword>
<name>A0ABR7IF26_9FIRM</name>
<feature type="compositionally biased region" description="Basic and acidic residues" evidence="1">
    <location>
        <begin position="618"/>
        <end position="627"/>
    </location>
</feature>
<dbReference type="Gene3D" id="3.90.550.10">
    <property type="entry name" value="Spore Coat Polysaccharide Biosynthesis Protein SpsA, Chain A"/>
    <property type="match status" value="2"/>
</dbReference>
<reference evidence="3 4" key="1">
    <citation type="submission" date="2020-08" db="EMBL/GenBank/DDBJ databases">
        <title>Genome public.</title>
        <authorList>
            <person name="Liu C."/>
            <person name="Sun Q."/>
        </authorList>
    </citation>
    <scope>NUCLEOTIDE SEQUENCE [LARGE SCALE GENOMIC DNA]</scope>
    <source>
        <strain evidence="3 4">M29</strain>
    </source>
</reference>
<feature type="domain" description="Glycosyltransferase 2-like" evidence="2">
    <location>
        <begin position="341"/>
        <end position="518"/>
    </location>
</feature>
<dbReference type="PANTHER" id="PTHR43179:SF7">
    <property type="entry name" value="RHAMNOSYLTRANSFERASE WBBL"/>
    <property type="match status" value="1"/>
</dbReference>
<gene>
    <name evidence="3" type="ORF">H8Z82_02750</name>
</gene>
<sequence length="640" mass="73883">MNKQQSTGGKIQWLRVLKKLSPYTVQKGFRYLKHYGPKEFWVRLHERFEPEEVPYAPWYQAYAPDEATLDRQRTHRFKYEPLISIIVPAYQTPTEFLKQMIDSVTGQTYGVWELCIANASPDNEEMQRVLAEYAARDERVRFCNLKENLGIAENTNKAFAMAKGEFLGLLDHDDLLAPNALYEIVQTLQTHPEADAVYTDEDKVTTELDEHFQPHLKPDFNLDLLRSNNYICHFFMVRRSVVELAGGFRREFDGAQDYDFIFRCTEAAREVVHVPEILYHWRTHKASTADNPASKMYAFEAGKRAIEEHLKRTGVRGVVSHTPDLGFYRVQYPVQGQPLVSVIIPNKDEKETLQTCIESLKSNTDYQNFEIIIVENNSTTEEIFQYYKELSRDPRIRLLRWTKAFNYSAINNFGASHARGEYLLFLNNDIKTIRPSWMKEMLGVCQRPEVGAVGAKLIYPDHTIQHAGCVVGMGGIAGHMFVDMPADRTGYLHKASLLQDMSAVTAACMMMKKKVFEKAGGFTEELAVAFNDVDLCLKVRKEDFLIVYDPYAELYHMESKTRGAEDSEEKVRRFQTEIEYMRCHWLDILKKGDPYYNKNLSLTKWNYSLKPLPGMSWKDDEKKKEAGGNHAGNISDHSQL</sequence>
<dbReference type="Pfam" id="PF00535">
    <property type="entry name" value="Glycos_transf_2"/>
    <property type="match status" value="2"/>
</dbReference>
<evidence type="ECO:0000313" key="3">
    <source>
        <dbReference type="EMBL" id="MBC5778594.1"/>
    </source>
</evidence>
<comment type="caution">
    <text evidence="3">The sequence shown here is derived from an EMBL/GenBank/DDBJ whole genome shotgun (WGS) entry which is preliminary data.</text>
</comment>
<dbReference type="RefSeq" id="WP_186994151.1">
    <property type="nucleotide sequence ID" value="NZ_JACOQG010000002.1"/>
</dbReference>
<dbReference type="InterPro" id="IPR001173">
    <property type="entry name" value="Glyco_trans_2-like"/>
</dbReference>
<dbReference type="CDD" id="cd04186">
    <property type="entry name" value="GT_2_like_c"/>
    <property type="match status" value="1"/>
</dbReference>
<proteinExistence type="predicted"/>
<dbReference type="CDD" id="cd04184">
    <property type="entry name" value="GT2_RfbC_Mx_like"/>
    <property type="match status" value="1"/>
</dbReference>
<dbReference type="Proteomes" id="UP000649826">
    <property type="component" value="Unassembled WGS sequence"/>
</dbReference>